<dbReference type="EMBL" id="CCKQ01011816">
    <property type="protein sequence ID" value="CDW83392.1"/>
    <property type="molecule type" value="Genomic_DNA"/>
</dbReference>
<keyword evidence="1" id="KW-0479">Metal-binding</keyword>
<protein>
    <submittedName>
        <fullName evidence="5">Serine threonine-protein phosphatase 2a regulatory subunit b subunit alpha-like</fullName>
    </submittedName>
</protein>
<evidence type="ECO:0000256" key="1">
    <source>
        <dbReference type="ARBA" id="ARBA00022723"/>
    </source>
</evidence>
<keyword evidence="6" id="KW-1185">Reference proteome</keyword>
<dbReference type="Pfam" id="PF17958">
    <property type="entry name" value="EF-hand_13"/>
    <property type="match status" value="1"/>
</dbReference>
<dbReference type="SUPFAM" id="SSF47473">
    <property type="entry name" value="EF-hand"/>
    <property type="match status" value="2"/>
</dbReference>
<proteinExistence type="predicted"/>
<gene>
    <name evidence="5" type="primary">Contig11165.g11927</name>
    <name evidence="5" type="ORF">STYLEM_12438</name>
</gene>
<name>A0A078AQ77_STYLE</name>
<dbReference type="GO" id="GO:0019888">
    <property type="term" value="F:protein phosphatase regulator activity"/>
    <property type="evidence" value="ECO:0007669"/>
    <property type="project" value="TreeGrafter"/>
</dbReference>
<accession>A0A078AQ77</accession>
<feature type="compositionally biased region" description="Low complexity" evidence="3">
    <location>
        <begin position="592"/>
        <end position="623"/>
    </location>
</feature>
<dbReference type="Gene3D" id="1.10.238.10">
    <property type="entry name" value="EF-hand"/>
    <property type="match status" value="1"/>
</dbReference>
<keyword evidence="2" id="KW-0106">Calcium</keyword>
<feature type="compositionally biased region" description="Acidic residues" evidence="3">
    <location>
        <begin position="565"/>
        <end position="586"/>
    </location>
</feature>
<dbReference type="FunFam" id="1.10.238.10:FF:000025">
    <property type="entry name" value="serine/threonine-protein phosphatase 2A regulatory subunit B'' subunit alpha"/>
    <property type="match status" value="1"/>
</dbReference>
<dbReference type="GO" id="GO:0000159">
    <property type="term" value="C:protein phosphatase type 2A complex"/>
    <property type="evidence" value="ECO:0007669"/>
    <property type="project" value="TreeGrafter"/>
</dbReference>
<dbReference type="CDD" id="cd21504">
    <property type="entry name" value="PPP2R3A_B-like"/>
    <property type="match status" value="1"/>
</dbReference>
<dbReference type="Gene3D" id="1.10.238.220">
    <property type="match status" value="1"/>
</dbReference>
<evidence type="ECO:0000259" key="4">
    <source>
        <dbReference type="Pfam" id="PF17958"/>
    </source>
</evidence>
<organism evidence="5 6">
    <name type="scientific">Stylonychia lemnae</name>
    <name type="common">Ciliate</name>
    <dbReference type="NCBI Taxonomy" id="5949"/>
    <lineage>
        <taxon>Eukaryota</taxon>
        <taxon>Sar</taxon>
        <taxon>Alveolata</taxon>
        <taxon>Ciliophora</taxon>
        <taxon>Intramacronucleata</taxon>
        <taxon>Spirotrichea</taxon>
        <taxon>Stichotrichia</taxon>
        <taxon>Sporadotrichida</taxon>
        <taxon>Oxytrichidae</taxon>
        <taxon>Stylonychinae</taxon>
        <taxon>Stylonychia</taxon>
    </lineage>
</organism>
<dbReference type="InterPro" id="IPR018247">
    <property type="entry name" value="EF_Hand_1_Ca_BS"/>
</dbReference>
<dbReference type="FunFam" id="1.10.238.220:FF:000003">
    <property type="entry name" value="Phosphoprotein phosphatase 2A regulatory subunit"/>
    <property type="match status" value="1"/>
</dbReference>
<dbReference type="PROSITE" id="PS00018">
    <property type="entry name" value="EF_HAND_1"/>
    <property type="match status" value="1"/>
</dbReference>
<dbReference type="InterPro" id="IPR011992">
    <property type="entry name" value="EF-hand-dom_pair"/>
</dbReference>
<evidence type="ECO:0000256" key="2">
    <source>
        <dbReference type="ARBA" id="ARBA00022837"/>
    </source>
</evidence>
<dbReference type="OMA" id="GPENECY"/>
<evidence type="ECO:0000313" key="6">
    <source>
        <dbReference type="Proteomes" id="UP000039865"/>
    </source>
</evidence>
<sequence>MELLNGTYSHHVRYQLAKQQIDSLFLKWISAPQTNKLINQFINEIHKPGPTLLAPPSPIFISKLNSQTSPKGQTPPRSPSGEKFMGRTLSPKQTVNLLDPKLSQPISLEEIHPSSYGSPKSKNPFNEKFAKTDTEAMAQIVRQRQQEKQAAQPIPQPQVSVQQQQIVQQQQMRQPDIPKFYFPEGKPIESEVQKTSDETIEKIFTGKPELKKEEFDQITTDVCGLPKFFMNVLFERIDSGKTGKINKQHFLHFWKREFEKIDVKKRMFKIIAKPGVEYIATDDLKPLFKQLLETHPGLEFLQQTPEFQDRYSDTVGMRIFYLVDSNDDGKITYRDFKRSNLKDVFFNVAAEEDINKIREYFSYEHFYVLYCRFWELDTDHDFLIDKEDFSRYEGHALSRKAVDRIFDQIPRKFKSGVKDKMGYEDFVWFMLSEEDKTTFRSLQYWFSIIDLDQNEIITPHEMEYFYEEQVHRLEYLNHEPILFVDLLCQMNDMIKPKKEGHFSFLELKKYNQQIGIFFNCLVNLNKFIAYETRDLFAIKHQQTEFPNYSEWDRFAKSEYERLAMEEENGEDSEMLDAMEGWDSDQDDQNRENQATDQNAANRANNAAGNNASPASNTNAAGGARHTVNAD</sequence>
<dbReference type="InterPro" id="IPR041534">
    <property type="entry name" value="EF-hand_13"/>
</dbReference>
<reference evidence="5 6" key="1">
    <citation type="submission" date="2014-06" db="EMBL/GenBank/DDBJ databases">
        <authorList>
            <person name="Swart Estienne"/>
        </authorList>
    </citation>
    <scope>NUCLEOTIDE SEQUENCE [LARGE SCALE GENOMIC DNA]</scope>
    <source>
        <strain evidence="5 6">130c</strain>
    </source>
</reference>
<feature type="domain" description="PP2A regulatory subunit B'' EF-hand" evidence="4">
    <location>
        <begin position="262"/>
        <end position="348"/>
    </location>
</feature>
<feature type="region of interest" description="Disordered" evidence="3">
    <location>
        <begin position="565"/>
        <end position="630"/>
    </location>
</feature>
<dbReference type="PANTHER" id="PTHR14095:SF0">
    <property type="entry name" value="MIP22305P"/>
    <property type="match status" value="1"/>
</dbReference>
<dbReference type="AlphaFoldDB" id="A0A078AQ77"/>
<dbReference type="Gene3D" id="1.10.238.230">
    <property type="match status" value="1"/>
</dbReference>
<evidence type="ECO:0000256" key="3">
    <source>
        <dbReference type="SAM" id="MobiDB-lite"/>
    </source>
</evidence>
<dbReference type="PANTHER" id="PTHR14095">
    <property type="entry name" value="PHOSPHATASE 2A REGULATORY SUBUNIT-RELATED"/>
    <property type="match status" value="1"/>
</dbReference>
<feature type="region of interest" description="Disordered" evidence="3">
    <location>
        <begin position="64"/>
        <end position="91"/>
    </location>
</feature>
<dbReference type="GO" id="GO:0046872">
    <property type="term" value="F:metal ion binding"/>
    <property type="evidence" value="ECO:0007669"/>
    <property type="project" value="UniProtKB-KW"/>
</dbReference>
<evidence type="ECO:0000313" key="5">
    <source>
        <dbReference type="EMBL" id="CDW83392.1"/>
    </source>
</evidence>
<dbReference type="InParanoid" id="A0A078AQ77"/>
<dbReference type="Proteomes" id="UP000039865">
    <property type="component" value="Unassembled WGS sequence"/>
</dbReference>
<dbReference type="OrthoDB" id="5586at2759"/>